<dbReference type="InterPro" id="IPR020843">
    <property type="entry name" value="ER"/>
</dbReference>
<dbReference type="Gene3D" id="3.90.180.10">
    <property type="entry name" value="Medium-chain alcohol dehydrogenases, catalytic domain"/>
    <property type="match status" value="1"/>
</dbReference>
<dbReference type="InterPro" id="IPR036291">
    <property type="entry name" value="NAD(P)-bd_dom_sf"/>
</dbReference>
<evidence type="ECO:0000256" key="1">
    <source>
        <dbReference type="ARBA" id="ARBA00022857"/>
    </source>
</evidence>
<gene>
    <name evidence="3" type="ORF">FPHYL_9127</name>
</gene>
<sequence length="378" mass="41694">MQAVGVSKYGPVGNLESRDVPKPCDPIGRQVVVKFIPQSPFYPQVLMLFRVKACSVNPIDHKVRSGTYDDAPGNSTSSHDQGKTDELIDYYDHAPKDFHIIGFDGAGVIEKIRPDCQLFKVGDEVSWVGPSTDQGSYAEYQLVSELACAKKPKNLDFVDTASYGLTFMTAYQSLYRRMEVKPEEQTGIFIVNGGGGVGSAAIQLARRVLRLPVVVATASRSETIDSCKRMGAPHVINHREDLVKQIKDLKLNVPIKYVYIVARTEQYTHSIAKICAPFGKVCTVVQADVSLYGTEFMSKSLTFSWDWVGSAAYHDTGVEDYHEMLGTISRLMEDGTLFSTAGTRFRLTLEAHRRVESSTTVGKIALCVDELGEGEPFA</sequence>
<dbReference type="PANTHER" id="PTHR44154:SF1">
    <property type="entry name" value="QUINONE OXIDOREDUCTASE"/>
    <property type="match status" value="1"/>
</dbReference>
<proteinExistence type="predicted"/>
<dbReference type="Pfam" id="PF08240">
    <property type="entry name" value="ADH_N"/>
    <property type="match status" value="1"/>
</dbReference>
<dbReference type="AlphaFoldDB" id="A0A8H5JAK0"/>
<dbReference type="PANTHER" id="PTHR44154">
    <property type="entry name" value="QUINONE OXIDOREDUCTASE"/>
    <property type="match status" value="1"/>
</dbReference>
<feature type="domain" description="Enoyl reductase (ER)" evidence="2">
    <location>
        <begin position="28"/>
        <end position="366"/>
    </location>
</feature>
<dbReference type="InterPro" id="IPR013149">
    <property type="entry name" value="ADH-like_C"/>
</dbReference>
<name>A0A8H5JAK0_9HYPO</name>
<dbReference type="EMBL" id="JAAOAQ010000372">
    <property type="protein sequence ID" value="KAF5551502.1"/>
    <property type="molecule type" value="Genomic_DNA"/>
</dbReference>
<dbReference type="GO" id="GO:0016491">
    <property type="term" value="F:oxidoreductase activity"/>
    <property type="evidence" value="ECO:0007669"/>
    <property type="project" value="InterPro"/>
</dbReference>
<dbReference type="InterPro" id="IPR013154">
    <property type="entry name" value="ADH-like_N"/>
</dbReference>
<dbReference type="Pfam" id="PF00107">
    <property type="entry name" value="ADH_zinc_N"/>
    <property type="match status" value="1"/>
</dbReference>
<dbReference type="InterPro" id="IPR011032">
    <property type="entry name" value="GroES-like_sf"/>
</dbReference>
<dbReference type="Proteomes" id="UP000582016">
    <property type="component" value="Unassembled WGS sequence"/>
</dbReference>
<keyword evidence="1" id="KW-0521">NADP</keyword>
<evidence type="ECO:0000259" key="2">
    <source>
        <dbReference type="SMART" id="SM00829"/>
    </source>
</evidence>
<dbReference type="SUPFAM" id="SSF51735">
    <property type="entry name" value="NAD(P)-binding Rossmann-fold domains"/>
    <property type="match status" value="1"/>
</dbReference>
<organism evidence="3 4">
    <name type="scientific">Fusarium phyllophilum</name>
    <dbReference type="NCBI Taxonomy" id="47803"/>
    <lineage>
        <taxon>Eukaryota</taxon>
        <taxon>Fungi</taxon>
        <taxon>Dikarya</taxon>
        <taxon>Ascomycota</taxon>
        <taxon>Pezizomycotina</taxon>
        <taxon>Sordariomycetes</taxon>
        <taxon>Hypocreomycetidae</taxon>
        <taxon>Hypocreales</taxon>
        <taxon>Nectriaceae</taxon>
        <taxon>Fusarium</taxon>
        <taxon>Fusarium fujikuroi species complex</taxon>
    </lineage>
</organism>
<evidence type="ECO:0000313" key="4">
    <source>
        <dbReference type="Proteomes" id="UP000582016"/>
    </source>
</evidence>
<dbReference type="SMART" id="SM00829">
    <property type="entry name" value="PKS_ER"/>
    <property type="match status" value="1"/>
</dbReference>
<reference evidence="3 4" key="1">
    <citation type="submission" date="2020-05" db="EMBL/GenBank/DDBJ databases">
        <title>Identification and distribution of gene clusters putatively required for synthesis of sphingolipid metabolism inhibitors in phylogenetically diverse species of the filamentous fungus Fusarium.</title>
        <authorList>
            <person name="Kim H.-S."/>
            <person name="Busman M."/>
            <person name="Brown D.W."/>
            <person name="Divon H."/>
            <person name="Uhlig S."/>
            <person name="Proctor R.H."/>
        </authorList>
    </citation>
    <scope>NUCLEOTIDE SEQUENCE [LARGE SCALE GENOMIC DNA]</scope>
    <source>
        <strain evidence="3 4">NRRL 13617</strain>
    </source>
</reference>
<keyword evidence="4" id="KW-1185">Reference proteome</keyword>
<dbReference type="Gene3D" id="3.40.50.720">
    <property type="entry name" value="NAD(P)-binding Rossmann-like Domain"/>
    <property type="match status" value="1"/>
</dbReference>
<accession>A0A8H5JAK0</accession>
<evidence type="ECO:0000313" key="3">
    <source>
        <dbReference type="EMBL" id="KAF5551502.1"/>
    </source>
</evidence>
<comment type="caution">
    <text evidence="3">The sequence shown here is derived from an EMBL/GenBank/DDBJ whole genome shotgun (WGS) entry which is preliminary data.</text>
</comment>
<dbReference type="InterPro" id="IPR051603">
    <property type="entry name" value="Zinc-ADH_QOR/CCCR"/>
</dbReference>
<dbReference type="OrthoDB" id="3509362at2759"/>
<protein>
    <submittedName>
        <fullName evidence="3">NADPH2:quinone reductase</fullName>
    </submittedName>
</protein>
<dbReference type="SUPFAM" id="SSF50129">
    <property type="entry name" value="GroES-like"/>
    <property type="match status" value="1"/>
</dbReference>